<protein>
    <recommendedName>
        <fullName evidence="3">L-Fucosyltransferase</fullName>
        <ecNumber evidence="3">2.4.1.-</ecNumber>
    </recommendedName>
</protein>
<reference evidence="5" key="1">
    <citation type="submission" date="2020-11" db="EMBL/GenBank/DDBJ databases">
        <authorList>
            <person name="Tran Van P."/>
        </authorList>
    </citation>
    <scope>NUCLEOTIDE SEQUENCE</scope>
</reference>
<dbReference type="UniPathway" id="UPA00378"/>
<feature type="compositionally biased region" description="Polar residues" evidence="4">
    <location>
        <begin position="1"/>
        <end position="19"/>
    </location>
</feature>
<dbReference type="OrthoDB" id="10010525at2759"/>
<evidence type="ECO:0000256" key="1">
    <source>
        <dbReference type="ARBA" id="ARBA00022676"/>
    </source>
</evidence>
<dbReference type="GO" id="GO:0005975">
    <property type="term" value="P:carbohydrate metabolic process"/>
    <property type="evidence" value="ECO:0007669"/>
    <property type="project" value="InterPro"/>
</dbReference>
<sequence>MQTDPSLYPSSKAPNLTTTRKPERKIVSNHFWPKFPLTAEQCRNVTFVTTASNGRLGNRIGEYITLFSYGRRYRKIPVVIGDLLEELRPLFPQLRLASFNETGCLARRWSYAGIDAYGQVMKPWNQTEFVEKRDVCLYAYPIDFALFHQYRDDWIPDFTFNSLLVKQVQSFLTAVSIQYGRNLTYVGIHVRLTDQTKAYHDKFGADPLSPEYFRRAMNLFGLMFPRVVFVLASDDIGWCKRNVRSFSKNLPIVPQGRVRSRQRRHRMVQAKREELQ</sequence>
<keyword evidence="3" id="KW-0735">Signal-anchor</keyword>
<dbReference type="Proteomes" id="UP000677054">
    <property type="component" value="Unassembled WGS sequence"/>
</dbReference>
<dbReference type="PANTHER" id="PTHR11927:SF9">
    <property type="entry name" value="L-FUCOSYLTRANSFERASE"/>
    <property type="match status" value="1"/>
</dbReference>
<comment type="pathway">
    <text evidence="3">Protein modification; protein glycosylation.</text>
</comment>
<keyword evidence="3" id="KW-0325">Glycoprotein</keyword>
<evidence type="ECO:0000256" key="2">
    <source>
        <dbReference type="ARBA" id="ARBA00022679"/>
    </source>
</evidence>
<proteinExistence type="inferred from homology"/>
<dbReference type="EMBL" id="LR906118">
    <property type="protein sequence ID" value="CAD7253762.1"/>
    <property type="molecule type" value="Genomic_DNA"/>
</dbReference>
<gene>
    <name evidence="5" type="ORF">DSTB1V02_LOCUS13509</name>
</gene>
<evidence type="ECO:0000313" key="5">
    <source>
        <dbReference type="EMBL" id="CAD7253762.1"/>
    </source>
</evidence>
<dbReference type="GO" id="GO:0032580">
    <property type="term" value="C:Golgi cisterna membrane"/>
    <property type="evidence" value="ECO:0007669"/>
    <property type="project" value="UniProtKB-SubCell"/>
</dbReference>
<dbReference type="GO" id="GO:0008107">
    <property type="term" value="F:galactoside 2-alpha-L-fucosyltransferase activity"/>
    <property type="evidence" value="ECO:0007669"/>
    <property type="project" value="InterPro"/>
</dbReference>
<comment type="subcellular location">
    <subcellularLocation>
        <location evidence="3">Golgi apparatus</location>
        <location evidence="3">Golgi stack membrane</location>
        <topology evidence="3">Single-pass type II membrane protein</topology>
    </subcellularLocation>
</comment>
<dbReference type="EMBL" id="CAJPEV010006601">
    <property type="protein sequence ID" value="CAG0904245.1"/>
    <property type="molecule type" value="Genomic_DNA"/>
</dbReference>
<keyword evidence="1 3" id="KW-0328">Glycosyltransferase</keyword>
<keyword evidence="3" id="KW-0812">Transmembrane</keyword>
<keyword evidence="3" id="KW-0333">Golgi apparatus</keyword>
<evidence type="ECO:0000313" key="6">
    <source>
        <dbReference type="Proteomes" id="UP000677054"/>
    </source>
</evidence>
<accession>A0A7R9FSQ0</accession>
<feature type="region of interest" description="Disordered" evidence="4">
    <location>
        <begin position="1"/>
        <end position="20"/>
    </location>
</feature>
<dbReference type="PANTHER" id="PTHR11927">
    <property type="entry name" value="GALACTOSIDE 2-L-FUCOSYLTRANSFERASE"/>
    <property type="match status" value="1"/>
</dbReference>
<dbReference type="EC" id="2.4.1.-" evidence="3"/>
<keyword evidence="6" id="KW-1185">Reference proteome</keyword>
<dbReference type="InterPro" id="IPR002516">
    <property type="entry name" value="Glyco_trans_11"/>
</dbReference>
<comment type="similarity">
    <text evidence="3">Belongs to the glycosyltransferase 11 family.</text>
</comment>
<name>A0A7R9FSQ0_9CRUS</name>
<dbReference type="Pfam" id="PF01531">
    <property type="entry name" value="Glyco_transf_11"/>
    <property type="match status" value="1"/>
</dbReference>
<dbReference type="AlphaFoldDB" id="A0A7R9FSQ0"/>
<keyword evidence="2 3" id="KW-0808">Transferase</keyword>
<evidence type="ECO:0000256" key="3">
    <source>
        <dbReference type="RuleBase" id="RU363129"/>
    </source>
</evidence>
<organism evidence="5">
    <name type="scientific">Darwinula stevensoni</name>
    <dbReference type="NCBI Taxonomy" id="69355"/>
    <lineage>
        <taxon>Eukaryota</taxon>
        <taxon>Metazoa</taxon>
        <taxon>Ecdysozoa</taxon>
        <taxon>Arthropoda</taxon>
        <taxon>Crustacea</taxon>
        <taxon>Oligostraca</taxon>
        <taxon>Ostracoda</taxon>
        <taxon>Podocopa</taxon>
        <taxon>Podocopida</taxon>
        <taxon>Darwinulocopina</taxon>
        <taxon>Darwinuloidea</taxon>
        <taxon>Darwinulidae</taxon>
        <taxon>Darwinula</taxon>
    </lineage>
</organism>
<evidence type="ECO:0000256" key="4">
    <source>
        <dbReference type="SAM" id="MobiDB-lite"/>
    </source>
</evidence>